<dbReference type="Gene3D" id="3.30.200.20">
    <property type="entry name" value="Phosphorylase Kinase, domain 1"/>
    <property type="match status" value="1"/>
</dbReference>
<organism evidence="8 9">
    <name type="scientific">Rosistilla carotiformis</name>
    <dbReference type="NCBI Taxonomy" id="2528017"/>
    <lineage>
        <taxon>Bacteria</taxon>
        <taxon>Pseudomonadati</taxon>
        <taxon>Planctomycetota</taxon>
        <taxon>Planctomycetia</taxon>
        <taxon>Pirellulales</taxon>
        <taxon>Pirellulaceae</taxon>
        <taxon>Rosistilla</taxon>
    </lineage>
</organism>
<dbReference type="PROSITE" id="PS00107">
    <property type="entry name" value="PROTEIN_KINASE_ATP"/>
    <property type="match status" value="1"/>
</dbReference>
<evidence type="ECO:0000256" key="6">
    <source>
        <dbReference type="PROSITE-ProRule" id="PRU10141"/>
    </source>
</evidence>
<dbReference type="InterPro" id="IPR024977">
    <property type="entry name" value="Apc4-like_WD40_dom"/>
</dbReference>
<dbReference type="CDD" id="cd14014">
    <property type="entry name" value="STKc_PknB_like"/>
    <property type="match status" value="1"/>
</dbReference>
<reference evidence="8 9" key="1">
    <citation type="submission" date="2019-02" db="EMBL/GenBank/DDBJ databases">
        <title>Deep-cultivation of Planctomycetes and their phenomic and genomic characterization uncovers novel biology.</title>
        <authorList>
            <person name="Wiegand S."/>
            <person name="Jogler M."/>
            <person name="Boedeker C."/>
            <person name="Pinto D."/>
            <person name="Vollmers J."/>
            <person name="Rivas-Marin E."/>
            <person name="Kohn T."/>
            <person name="Peeters S.H."/>
            <person name="Heuer A."/>
            <person name="Rast P."/>
            <person name="Oberbeckmann S."/>
            <person name="Bunk B."/>
            <person name="Jeske O."/>
            <person name="Meyerdierks A."/>
            <person name="Storesund J.E."/>
            <person name="Kallscheuer N."/>
            <person name="Luecker S."/>
            <person name="Lage O.M."/>
            <person name="Pohl T."/>
            <person name="Merkel B.J."/>
            <person name="Hornburger P."/>
            <person name="Mueller R.-W."/>
            <person name="Bruemmer F."/>
            <person name="Labrenz M."/>
            <person name="Spormann A.M."/>
            <person name="Op den Camp H."/>
            <person name="Overmann J."/>
            <person name="Amann R."/>
            <person name="Jetten M.S.M."/>
            <person name="Mascher T."/>
            <person name="Medema M.H."/>
            <person name="Devos D.P."/>
            <person name="Kaster A.-K."/>
            <person name="Ovreas L."/>
            <person name="Rohde M."/>
            <person name="Galperin M.Y."/>
            <person name="Jogler C."/>
        </authorList>
    </citation>
    <scope>NUCLEOTIDE SEQUENCE [LARGE SCALE GENOMIC DNA]</scope>
    <source>
        <strain evidence="8 9">Poly24</strain>
    </source>
</reference>
<feature type="repeat" description="WD" evidence="5">
    <location>
        <begin position="1056"/>
        <end position="1088"/>
    </location>
</feature>
<dbReference type="EC" id="2.7.11.1" evidence="8"/>
<dbReference type="Gene3D" id="2.130.10.10">
    <property type="entry name" value="YVTN repeat-like/Quinoprotein amine dehydrogenase"/>
    <property type="match status" value="3"/>
</dbReference>
<keyword evidence="9" id="KW-1185">Reference proteome</keyword>
<dbReference type="PROSITE" id="PS50011">
    <property type="entry name" value="PROTEIN_KINASE_DOM"/>
    <property type="match status" value="1"/>
</dbReference>
<dbReference type="Pfam" id="PF00069">
    <property type="entry name" value="Pkinase"/>
    <property type="match status" value="1"/>
</dbReference>
<dbReference type="InterPro" id="IPR011009">
    <property type="entry name" value="Kinase-like_dom_sf"/>
</dbReference>
<protein>
    <submittedName>
        <fullName evidence="8">Serine/threonine-protein kinase PrkC</fullName>
        <ecNumber evidence="8">2.7.11.1</ecNumber>
    </submittedName>
</protein>
<dbReference type="SMART" id="SM00320">
    <property type="entry name" value="WD40"/>
    <property type="match status" value="9"/>
</dbReference>
<dbReference type="InterPro" id="IPR000719">
    <property type="entry name" value="Prot_kinase_dom"/>
</dbReference>
<evidence type="ECO:0000256" key="4">
    <source>
        <dbReference type="ARBA" id="ARBA00022840"/>
    </source>
</evidence>
<dbReference type="SMART" id="SM00220">
    <property type="entry name" value="S_TKc"/>
    <property type="match status" value="1"/>
</dbReference>
<dbReference type="Pfam" id="PF12894">
    <property type="entry name" value="ANAPC4_WD40"/>
    <property type="match status" value="1"/>
</dbReference>
<evidence type="ECO:0000313" key="9">
    <source>
        <dbReference type="Proteomes" id="UP000315082"/>
    </source>
</evidence>
<keyword evidence="5" id="KW-0853">WD repeat</keyword>
<dbReference type="InterPro" id="IPR036322">
    <property type="entry name" value="WD40_repeat_dom_sf"/>
</dbReference>
<evidence type="ECO:0000256" key="1">
    <source>
        <dbReference type="ARBA" id="ARBA00022679"/>
    </source>
</evidence>
<gene>
    <name evidence="8" type="primary">prkC_14</name>
    <name evidence="8" type="ORF">Poly24_31900</name>
</gene>
<keyword evidence="3 8" id="KW-0418">Kinase</keyword>
<dbReference type="Pfam" id="PF00400">
    <property type="entry name" value="WD40"/>
    <property type="match status" value="2"/>
</dbReference>
<evidence type="ECO:0000256" key="5">
    <source>
        <dbReference type="PROSITE-ProRule" id="PRU00221"/>
    </source>
</evidence>
<keyword evidence="2 6" id="KW-0547">Nucleotide-binding</keyword>
<dbReference type="PANTHER" id="PTHR43289">
    <property type="entry name" value="MITOGEN-ACTIVATED PROTEIN KINASE KINASE KINASE 20-RELATED"/>
    <property type="match status" value="1"/>
</dbReference>
<dbReference type="InterPro" id="IPR017441">
    <property type="entry name" value="Protein_kinase_ATP_BS"/>
</dbReference>
<keyword evidence="1 8" id="KW-0808">Transferase</keyword>
<evidence type="ECO:0000313" key="8">
    <source>
        <dbReference type="EMBL" id="QDV69474.1"/>
    </source>
</evidence>
<feature type="binding site" evidence="6">
    <location>
        <position position="115"/>
    </location>
    <ligand>
        <name>ATP</name>
        <dbReference type="ChEBI" id="CHEBI:30616"/>
    </ligand>
</feature>
<proteinExistence type="predicted"/>
<evidence type="ECO:0000256" key="3">
    <source>
        <dbReference type="ARBA" id="ARBA00022777"/>
    </source>
</evidence>
<keyword evidence="4 6" id="KW-0067">ATP-binding</keyword>
<dbReference type="SUPFAM" id="SSF50978">
    <property type="entry name" value="WD40 repeat-like"/>
    <property type="match status" value="1"/>
</dbReference>
<dbReference type="RefSeq" id="WP_145097029.1">
    <property type="nucleotide sequence ID" value="NZ_CP036348.1"/>
</dbReference>
<dbReference type="Proteomes" id="UP000315082">
    <property type="component" value="Chromosome"/>
</dbReference>
<dbReference type="Gene3D" id="1.10.510.10">
    <property type="entry name" value="Transferase(Phosphotransferase) domain 1"/>
    <property type="match status" value="1"/>
</dbReference>
<dbReference type="GO" id="GO:0005524">
    <property type="term" value="F:ATP binding"/>
    <property type="evidence" value="ECO:0007669"/>
    <property type="project" value="UniProtKB-UniRule"/>
</dbReference>
<evidence type="ECO:0000259" key="7">
    <source>
        <dbReference type="PROSITE" id="PS50011"/>
    </source>
</evidence>
<dbReference type="PROSITE" id="PS50082">
    <property type="entry name" value="WD_REPEATS_2"/>
    <property type="match status" value="1"/>
</dbReference>
<evidence type="ECO:0000256" key="2">
    <source>
        <dbReference type="ARBA" id="ARBA00022741"/>
    </source>
</evidence>
<dbReference type="PROSITE" id="PS50294">
    <property type="entry name" value="WD_REPEATS_REGION"/>
    <property type="match status" value="1"/>
</dbReference>
<dbReference type="InterPro" id="IPR001680">
    <property type="entry name" value="WD40_rpt"/>
</dbReference>
<dbReference type="SUPFAM" id="SSF56112">
    <property type="entry name" value="Protein kinase-like (PK-like)"/>
    <property type="match status" value="1"/>
</dbReference>
<dbReference type="AlphaFoldDB" id="A0A518JV97"/>
<dbReference type="EMBL" id="CP036348">
    <property type="protein sequence ID" value="QDV69474.1"/>
    <property type="molecule type" value="Genomic_DNA"/>
</dbReference>
<accession>A0A518JV97</accession>
<dbReference type="GO" id="GO:0004674">
    <property type="term" value="F:protein serine/threonine kinase activity"/>
    <property type="evidence" value="ECO:0007669"/>
    <property type="project" value="UniProtKB-EC"/>
</dbReference>
<name>A0A518JV97_9BACT</name>
<dbReference type="PROSITE" id="PS00108">
    <property type="entry name" value="PROTEIN_KINASE_ST"/>
    <property type="match status" value="1"/>
</dbReference>
<dbReference type="SUPFAM" id="SSF69322">
    <property type="entry name" value="Tricorn protease domain 2"/>
    <property type="match status" value="1"/>
</dbReference>
<dbReference type="KEGG" id="rcf:Poly24_31900"/>
<dbReference type="InterPro" id="IPR015943">
    <property type="entry name" value="WD40/YVTN_repeat-like_dom_sf"/>
</dbReference>
<feature type="domain" description="Protein kinase" evidence="7">
    <location>
        <begin position="86"/>
        <end position="355"/>
    </location>
</feature>
<dbReference type="OrthoDB" id="219898at2"/>
<sequence>MSTGEVSSAEGSVSSQELARQAQWFRQQLADGAFSASADDLVLDAARLDTVLLRIQQKTQALSKTQSVGESQDVEMLDPPPRIGRFAIDRIVGVGGFSIVYKAHDDVLLRDVALKSIRRRVKTVDVRDESRLHEARAAAQLSHPNLVPLYEVFQDAEAVYLVSELCLGSTLGDWLEAHPGPIDPRMACGTCFELTEAIIHVHDCGFVHRDIKPGNIMISESVGTDGRLKLTPRLTDFGLVRDIFADSGLVDSYRLVGTLLYMAPEQVLQNEQWHGKACDIFAIGILLYRMLTGKLPHQGDKAIELFHSICVEPPIPPRQLVPSIPRDLEAICLKCLAKDPALRYATASDLRDDLYRYQRGLMVEARPRSFAERTWVAIRRSPLESSLLATIIILLVAGTVVLGHSNRRLNENQSQLEVAFSEVIASEQRAVSARKQYREQRDLAKVTERQAVGTAYVSDLRHAYDALSHNNLVGALEISEAIEKYASGILPNGTDLNLLQTLARKNWTRLPGASTPIRQIAMFPDSLRFLVADEEGPIRIYRKSDGQLEHVIPQRDGTRRFAVAISPDGQLLAVGSQVLQDGDWLKADNQVEFVSLGERAVPPMIPDLPTTVESLAFSNDGSSLAVGCRYQSVRVVDVESGNLVQSVRSTRRNHEVIFSDDAEKLIVLKESTLVRWVDLKTNKKTREVISEGYVNRIAWSESAARLAACYLNDHEVTVTDLSSPRQSKFQLQHNSGLATCVAISDDGQRVVAGTQNGAVLKWDLSQLPDDGSSEQPTDLRWPAVDSAILHAGYVTEIAIDSQGRIISGAEDGSLVLSSFQNTPPPAIELDAETSCATLTPDGQTAFVGCHSGKVFVVDTTTHAVTRVIPKVSASRALDAVPRCLQVSPDGRWLGVGTVGGDLVVIDLHDPRASYRATNPDYDAQLDNYAKGIHFSPNGERVAFCTGNGYYLAYYALPHVSGELKLLSGQELAVRYQAITLLDDQRCLMFGDSIGEFVLGGSDATLVGRGMAKFVSACYAPEAGVIYSAAFDNRIRKHDLNGAMIETSARWNSPGRAVAQNFEVTALAVTPDGRNLLTGGSDGSIGIWNAQDLRNLGCVVAGDGLAPVSEIQFSHDGKTWIYCRNADSRSQLKAPFQINTID</sequence>
<dbReference type="InterPro" id="IPR008271">
    <property type="entry name" value="Ser/Thr_kinase_AS"/>
</dbReference>
<dbReference type="PANTHER" id="PTHR43289:SF34">
    <property type="entry name" value="SERINE_THREONINE-PROTEIN KINASE YBDM-RELATED"/>
    <property type="match status" value="1"/>
</dbReference>
<dbReference type="SUPFAM" id="SSF63829">
    <property type="entry name" value="Calcium-dependent phosphotriesterase"/>
    <property type="match status" value="1"/>
</dbReference>